<dbReference type="PANTHER" id="PTHR21368">
    <property type="entry name" value="50S RIBOSOMAL PROTEIN L9"/>
    <property type="match status" value="1"/>
</dbReference>
<dbReference type="SUPFAM" id="SSF55653">
    <property type="entry name" value="Ribosomal protein L9 C-domain"/>
    <property type="match status" value="1"/>
</dbReference>
<evidence type="ECO:0000259" key="9">
    <source>
        <dbReference type="PROSITE" id="PS00651"/>
    </source>
</evidence>
<keyword evidence="4 7" id="KW-0689">Ribosomal protein</keyword>
<dbReference type="Gene3D" id="3.40.5.10">
    <property type="entry name" value="Ribosomal protein L9, N-terminal domain"/>
    <property type="match status" value="1"/>
</dbReference>
<dbReference type="Pfam" id="PF01281">
    <property type="entry name" value="Ribosomal_L9_N"/>
    <property type="match status" value="1"/>
</dbReference>
<comment type="similarity">
    <text evidence="1 7">Belongs to the bacterial ribosomal protein bL9 family.</text>
</comment>
<evidence type="ECO:0000256" key="3">
    <source>
        <dbReference type="ARBA" id="ARBA00022884"/>
    </source>
</evidence>
<feature type="compositionally biased region" description="Basic and acidic residues" evidence="8">
    <location>
        <begin position="182"/>
        <end position="193"/>
    </location>
</feature>
<reference evidence="10" key="1">
    <citation type="submission" date="2020-05" db="EMBL/GenBank/DDBJ databases">
        <authorList>
            <person name="Zeng H."/>
            <person name="Chan Y.K."/>
            <person name="Watt R.M."/>
        </authorList>
    </citation>
    <scope>NUCLEOTIDE SEQUENCE</scope>
    <source>
        <strain evidence="10">ATCC 700773</strain>
    </source>
</reference>
<dbReference type="GO" id="GO:0019843">
    <property type="term" value="F:rRNA binding"/>
    <property type="evidence" value="ECO:0007669"/>
    <property type="project" value="UniProtKB-UniRule"/>
</dbReference>
<dbReference type="GO" id="GO:0003735">
    <property type="term" value="F:structural constituent of ribosome"/>
    <property type="evidence" value="ECO:0007669"/>
    <property type="project" value="InterPro"/>
</dbReference>
<dbReference type="NCBIfam" id="TIGR00158">
    <property type="entry name" value="L9"/>
    <property type="match status" value="1"/>
</dbReference>
<evidence type="ECO:0000313" key="11">
    <source>
        <dbReference type="Proteomes" id="UP000671995"/>
    </source>
</evidence>
<feature type="region of interest" description="Disordered" evidence="8">
    <location>
        <begin position="148"/>
        <end position="208"/>
    </location>
</feature>
<dbReference type="AlphaFoldDB" id="A0A975ICD0"/>
<dbReference type="InterPro" id="IPR000244">
    <property type="entry name" value="Ribosomal_bL9"/>
</dbReference>
<proteinExistence type="inferred from homology"/>
<evidence type="ECO:0000256" key="6">
    <source>
        <dbReference type="ARBA" id="ARBA00035292"/>
    </source>
</evidence>
<feature type="compositionally biased region" description="Basic and acidic residues" evidence="8">
    <location>
        <begin position="156"/>
        <end position="175"/>
    </location>
</feature>
<feature type="domain" description="Ribosomal protein L9" evidence="9">
    <location>
        <begin position="13"/>
        <end position="40"/>
    </location>
</feature>
<evidence type="ECO:0000256" key="2">
    <source>
        <dbReference type="ARBA" id="ARBA00022730"/>
    </source>
</evidence>
<dbReference type="PROSITE" id="PS00651">
    <property type="entry name" value="RIBOSOMAL_L9"/>
    <property type="match status" value="1"/>
</dbReference>
<comment type="function">
    <text evidence="7">Binds to the 23S rRNA.</text>
</comment>
<evidence type="ECO:0000256" key="4">
    <source>
        <dbReference type="ARBA" id="ARBA00022980"/>
    </source>
</evidence>
<dbReference type="GO" id="GO:0005840">
    <property type="term" value="C:ribosome"/>
    <property type="evidence" value="ECO:0007669"/>
    <property type="project" value="UniProtKB-KW"/>
</dbReference>
<dbReference type="InterPro" id="IPR020070">
    <property type="entry name" value="Ribosomal_bL9_N"/>
</dbReference>
<protein>
    <recommendedName>
        <fullName evidence="6 7">Large ribosomal subunit protein bL9</fullName>
    </recommendedName>
</protein>
<name>A0A975ICD0_9SPIR</name>
<dbReference type="GO" id="GO:0006412">
    <property type="term" value="P:translation"/>
    <property type="evidence" value="ECO:0007669"/>
    <property type="project" value="UniProtKB-UniRule"/>
</dbReference>
<dbReference type="InterPro" id="IPR036791">
    <property type="entry name" value="Ribosomal_bL9_C_sf"/>
</dbReference>
<dbReference type="InterPro" id="IPR009027">
    <property type="entry name" value="Ribosomal_bL9/RNase_H1_N"/>
</dbReference>
<keyword evidence="2 7" id="KW-0699">rRNA-binding</keyword>
<evidence type="ECO:0000313" key="10">
    <source>
        <dbReference type="EMBL" id="QTQ11790.1"/>
    </source>
</evidence>
<evidence type="ECO:0000256" key="7">
    <source>
        <dbReference type="HAMAP-Rule" id="MF_00503"/>
    </source>
</evidence>
<evidence type="ECO:0000256" key="1">
    <source>
        <dbReference type="ARBA" id="ARBA00010605"/>
    </source>
</evidence>
<dbReference type="SUPFAM" id="SSF55658">
    <property type="entry name" value="L9 N-domain-like"/>
    <property type="match status" value="1"/>
</dbReference>
<reference evidence="10" key="2">
    <citation type="journal article" date="2021" name="Microbiol. Resour. Announc.">
        <title>Complete Genome Sequences of Three Human Oral Treponema parvum Isolates.</title>
        <authorList>
            <person name="Zeng H."/>
            <person name="Watt R.M."/>
        </authorList>
    </citation>
    <scope>NUCLEOTIDE SEQUENCE</scope>
    <source>
        <strain evidence="10">ATCC 700773</strain>
    </source>
</reference>
<accession>A0A975ICD0</accession>
<keyword evidence="5 7" id="KW-0687">Ribonucleoprotein</keyword>
<dbReference type="Pfam" id="PF03948">
    <property type="entry name" value="Ribosomal_L9_C"/>
    <property type="match status" value="1"/>
</dbReference>
<keyword evidence="3 7" id="KW-0694">RNA-binding</keyword>
<sequence>MKVILNKDVKYLGEEGDVKSVANGYARNYLLPRMLAVPYNEATVAIFEGRKAEIEARKEQKRKDSASLKERLEQTALVAEMPAGSNGKLYGAVSALTVAELLHKNGFEIERKRIEIPGVTIKSTGKYHVTIKLYEAQTATVELTVKAQETATEASPSDKKKEKGRRFSEEARTETQTEEASSEPKPEEAKTEPVEEETSESGSEAVSS</sequence>
<dbReference type="Proteomes" id="UP000671995">
    <property type="component" value="Chromosome"/>
</dbReference>
<evidence type="ECO:0000256" key="5">
    <source>
        <dbReference type="ARBA" id="ARBA00023274"/>
    </source>
</evidence>
<gene>
    <name evidence="7" type="primary">rplI</name>
    <name evidence="10" type="ORF">HRI96_05990</name>
</gene>
<dbReference type="GO" id="GO:1990904">
    <property type="term" value="C:ribonucleoprotein complex"/>
    <property type="evidence" value="ECO:0007669"/>
    <property type="project" value="UniProtKB-KW"/>
</dbReference>
<dbReference type="InterPro" id="IPR020594">
    <property type="entry name" value="Ribosomal_bL9_bac/chp"/>
</dbReference>
<dbReference type="Gene3D" id="3.10.430.100">
    <property type="entry name" value="Ribosomal protein L9, C-terminal domain"/>
    <property type="match status" value="1"/>
</dbReference>
<evidence type="ECO:0000256" key="8">
    <source>
        <dbReference type="SAM" id="MobiDB-lite"/>
    </source>
</evidence>
<dbReference type="InterPro" id="IPR036935">
    <property type="entry name" value="Ribosomal_bL9_N_sf"/>
</dbReference>
<organism evidence="10 11">
    <name type="scientific">Treponema parvum</name>
    <dbReference type="NCBI Taxonomy" id="138851"/>
    <lineage>
        <taxon>Bacteria</taxon>
        <taxon>Pseudomonadati</taxon>
        <taxon>Spirochaetota</taxon>
        <taxon>Spirochaetia</taxon>
        <taxon>Spirochaetales</taxon>
        <taxon>Treponemataceae</taxon>
        <taxon>Treponema</taxon>
    </lineage>
</organism>
<dbReference type="EMBL" id="CP054257">
    <property type="protein sequence ID" value="QTQ11790.1"/>
    <property type="molecule type" value="Genomic_DNA"/>
</dbReference>
<dbReference type="HAMAP" id="MF_00503">
    <property type="entry name" value="Ribosomal_bL9"/>
    <property type="match status" value="1"/>
</dbReference>
<dbReference type="InterPro" id="IPR020069">
    <property type="entry name" value="Ribosomal_bL9_C"/>
</dbReference>
<dbReference type="RefSeq" id="WP_210116501.1">
    <property type="nucleotide sequence ID" value="NZ_CP054257.1"/>
</dbReference>